<reference evidence="2" key="1">
    <citation type="submission" date="2016-06" db="EMBL/GenBank/DDBJ databases">
        <authorList>
            <person name="Sutton G."/>
            <person name="Brinkac L."/>
            <person name="Sanka R."/>
            <person name="Adams M."/>
            <person name="Lau E."/>
            <person name="Sam S."/>
            <person name="Sreng N."/>
            <person name="Him V."/>
            <person name="Kerleguer A."/>
            <person name="Cheng S."/>
        </authorList>
    </citation>
    <scope>NUCLEOTIDE SEQUENCE [LARGE SCALE GENOMIC DNA]</scope>
    <source>
        <strain evidence="2">E861</strain>
    </source>
</reference>
<dbReference type="OrthoDB" id="8156917at2"/>
<proteinExistence type="predicted"/>
<evidence type="ECO:0000313" key="1">
    <source>
        <dbReference type="EMBL" id="OBI46536.1"/>
    </source>
</evidence>
<dbReference type="EMBL" id="LZKJ01000104">
    <property type="protein sequence ID" value="OBI46536.1"/>
    <property type="molecule type" value="Genomic_DNA"/>
</dbReference>
<sequence>MNAHFPDREAIRTALTLAGRAPSIYNSQPWRWQVSDDALDLLVDPDLRLPGADPDGRELILSCGAALNHCVIALAALGWRARVHRLPDPDNPDHLARIEVCCCDVDQVDVMLAAAIPRRRTDRRIYSSWPVPDGDIALMGARAARSGVMLRRVDPVDKLNKIVAQAVWSHAGNHDYVAELTAWSGRYGSVAGVPARNIPTPSPAAVIPGRLFAGPALAQPPGVSPADDNAVILALGTQADDRLARLRAGEATSVVLLTATSIGLASCPVTEPLEITETRDAIRSDVFGASGYPQMLLRVGWAPVNADPLPSTPRREVSDIVEWRTECEQHAFA</sequence>
<organism evidence="1 2">
    <name type="scientific">Mycobacterium kyorinense</name>
    <dbReference type="NCBI Taxonomy" id="487514"/>
    <lineage>
        <taxon>Bacteria</taxon>
        <taxon>Bacillati</taxon>
        <taxon>Actinomycetota</taxon>
        <taxon>Actinomycetes</taxon>
        <taxon>Mycobacteriales</taxon>
        <taxon>Mycobacteriaceae</taxon>
        <taxon>Mycobacterium</taxon>
    </lineage>
</organism>
<dbReference type="InterPro" id="IPR000415">
    <property type="entry name" value="Nitroreductase-like"/>
</dbReference>
<dbReference type="PANTHER" id="PTHR23026:SF123">
    <property type="entry name" value="NAD(P)H NITROREDUCTASE RV3131-RELATED"/>
    <property type="match status" value="1"/>
</dbReference>
<dbReference type="PANTHER" id="PTHR23026">
    <property type="entry name" value="NADPH NITROREDUCTASE"/>
    <property type="match status" value="1"/>
</dbReference>
<dbReference type="InterPro" id="IPR050627">
    <property type="entry name" value="Nitroreductase/BluB"/>
</dbReference>
<protein>
    <submittedName>
        <fullName evidence="1">NAD(P)H nitroreductase</fullName>
    </submittedName>
</protein>
<dbReference type="RefSeq" id="WP_065014507.1">
    <property type="nucleotide sequence ID" value="NZ_LZKJ01000104.1"/>
</dbReference>
<accession>A0A1A2ZBQ5</accession>
<dbReference type="GO" id="GO:0016491">
    <property type="term" value="F:oxidoreductase activity"/>
    <property type="evidence" value="ECO:0007669"/>
    <property type="project" value="InterPro"/>
</dbReference>
<gene>
    <name evidence="1" type="ORF">A5707_21040</name>
</gene>
<dbReference type="Proteomes" id="UP000093592">
    <property type="component" value="Unassembled WGS sequence"/>
</dbReference>
<comment type="caution">
    <text evidence="1">The sequence shown here is derived from an EMBL/GenBank/DDBJ whole genome shotgun (WGS) entry which is preliminary data.</text>
</comment>
<dbReference type="SUPFAM" id="SSF55469">
    <property type="entry name" value="FMN-dependent nitroreductase-like"/>
    <property type="match status" value="2"/>
</dbReference>
<name>A0A1A2ZBQ5_9MYCO</name>
<evidence type="ECO:0000313" key="2">
    <source>
        <dbReference type="Proteomes" id="UP000093592"/>
    </source>
</evidence>
<dbReference type="NCBIfam" id="NF047509">
    <property type="entry name" value="Rv3131_FMN_oxido"/>
    <property type="match status" value="1"/>
</dbReference>
<dbReference type="AlphaFoldDB" id="A0A1A2ZBQ5"/>
<dbReference type="Gene3D" id="3.40.109.10">
    <property type="entry name" value="NADH Oxidase"/>
    <property type="match status" value="2"/>
</dbReference>